<keyword evidence="2" id="KW-0812">Transmembrane</keyword>
<organism evidence="3 4">
    <name type="scientific">Aerosakkonema funiforme FACHB-1375</name>
    <dbReference type="NCBI Taxonomy" id="2949571"/>
    <lineage>
        <taxon>Bacteria</taxon>
        <taxon>Bacillati</taxon>
        <taxon>Cyanobacteriota</taxon>
        <taxon>Cyanophyceae</taxon>
        <taxon>Oscillatoriophycideae</taxon>
        <taxon>Aerosakkonematales</taxon>
        <taxon>Aerosakkonemataceae</taxon>
        <taxon>Aerosakkonema</taxon>
    </lineage>
</organism>
<feature type="compositionally biased region" description="Low complexity" evidence="1">
    <location>
        <begin position="189"/>
        <end position="204"/>
    </location>
</feature>
<accession>A0A926VAQ4</accession>
<comment type="caution">
    <text evidence="3">The sequence shown here is derived from an EMBL/GenBank/DDBJ whole genome shotgun (WGS) entry which is preliminary data.</text>
</comment>
<feature type="transmembrane region" description="Helical" evidence="2">
    <location>
        <begin position="66"/>
        <end position="85"/>
    </location>
</feature>
<gene>
    <name evidence="3" type="ORF">H6G03_04490</name>
</gene>
<reference evidence="3" key="1">
    <citation type="journal article" date="2015" name="ISME J.">
        <title>Draft Genome Sequence of Streptomyces incarnatus NRRL8089, which Produces the Nucleoside Antibiotic Sinefungin.</title>
        <authorList>
            <person name="Oshima K."/>
            <person name="Hattori M."/>
            <person name="Shimizu H."/>
            <person name="Fukuda K."/>
            <person name="Nemoto M."/>
            <person name="Inagaki K."/>
            <person name="Tamura T."/>
        </authorList>
    </citation>
    <scope>NUCLEOTIDE SEQUENCE</scope>
    <source>
        <strain evidence="3">FACHB-1375</strain>
    </source>
</reference>
<proteinExistence type="predicted"/>
<feature type="transmembrane region" description="Helical" evidence="2">
    <location>
        <begin position="122"/>
        <end position="140"/>
    </location>
</feature>
<evidence type="ECO:0000313" key="3">
    <source>
        <dbReference type="EMBL" id="MBD2180373.1"/>
    </source>
</evidence>
<dbReference type="AlphaFoldDB" id="A0A926VAQ4"/>
<reference evidence="3" key="2">
    <citation type="submission" date="2020-08" db="EMBL/GenBank/DDBJ databases">
        <authorList>
            <person name="Chen M."/>
            <person name="Teng W."/>
            <person name="Zhao L."/>
            <person name="Hu C."/>
            <person name="Zhou Y."/>
            <person name="Han B."/>
            <person name="Song L."/>
            <person name="Shu W."/>
        </authorList>
    </citation>
    <scope>NUCLEOTIDE SEQUENCE</scope>
    <source>
        <strain evidence="3">FACHB-1375</strain>
    </source>
</reference>
<keyword evidence="2" id="KW-0472">Membrane</keyword>
<evidence type="ECO:0000256" key="1">
    <source>
        <dbReference type="SAM" id="MobiDB-lite"/>
    </source>
</evidence>
<keyword evidence="2" id="KW-1133">Transmembrane helix</keyword>
<evidence type="ECO:0000256" key="2">
    <source>
        <dbReference type="SAM" id="Phobius"/>
    </source>
</evidence>
<name>A0A926VAQ4_9CYAN</name>
<evidence type="ECO:0000313" key="4">
    <source>
        <dbReference type="Proteomes" id="UP000641646"/>
    </source>
</evidence>
<dbReference type="Proteomes" id="UP000641646">
    <property type="component" value="Unassembled WGS sequence"/>
</dbReference>
<dbReference type="RefSeq" id="WP_190462515.1">
    <property type="nucleotide sequence ID" value="NZ_JACJPW010000008.1"/>
</dbReference>
<feature type="region of interest" description="Disordered" evidence="1">
    <location>
        <begin position="149"/>
        <end position="216"/>
    </location>
</feature>
<keyword evidence="4" id="KW-1185">Reference proteome</keyword>
<sequence>MADNQIAQQQSPPSKAPKLRRRSGKPAPLAEESSRLKTANLDRQRKKLARATPLNPVLLVVQKCPLLVWSAFLAAMLLAGGLAMLRLTDPDYVGKEQPSAAKTATNAQNTVLQHESQNTQSGWLYGAIALGCATGAWVILRQFNGTRKRHKLRKPLKGRPISRQRATQQRKKKPFLPHRKEPISDASQTTNPSTTGAAGAATRAIPPLRPSLPDDRKEVKLAENMDIRKRQPLSYLLRNL</sequence>
<protein>
    <recommendedName>
        <fullName evidence="5">Transmembrane protein</fullName>
    </recommendedName>
</protein>
<evidence type="ECO:0008006" key="5">
    <source>
        <dbReference type="Google" id="ProtNLM"/>
    </source>
</evidence>
<feature type="compositionally biased region" description="Basic residues" evidence="1">
    <location>
        <begin position="149"/>
        <end position="177"/>
    </location>
</feature>
<feature type="region of interest" description="Disordered" evidence="1">
    <location>
        <begin position="1"/>
        <end position="35"/>
    </location>
</feature>
<dbReference type="EMBL" id="JACJPW010000008">
    <property type="protein sequence ID" value="MBD2180373.1"/>
    <property type="molecule type" value="Genomic_DNA"/>
</dbReference>
<feature type="compositionally biased region" description="Polar residues" evidence="1">
    <location>
        <begin position="1"/>
        <end position="13"/>
    </location>
</feature>